<protein>
    <submittedName>
        <fullName evidence="1">Uncharacterized protein</fullName>
    </submittedName>
</protein>
<dbReference type="Proteomes" id="UP001139179">
    <property type="component" value="Unassembled WGS sequence"/>
</dbReference>
<dbReference type="RefSeq" id="WP_251222167.1">
    <property type="nucleotide sequence ID" value="NZ_JAMBOL010000002.1"/>
</dbReference>
<comment type="caution">
    <text evidence="1">The sequence shown here is derived from an EMBL/GenBank/DDBJ whole genome shotgun (WGS) entry which is preliminary data.</text>
</comment>
<dbReference type="EMBL" id="JAMBOL010000002">
    <property type="protein sequence ID" value="MCM3713363.1"/>
    <property type="molecule type" value="Genomic_DNA"/>
</dbReference>
<reference evidence="1" key="1">
    <citation type="submission" date="2022-05" db="EMBL/GenBank/DDBJ databases">
        <title>Comparative Genomics of Spacecraft Associated Microbes.</title>
        <authorList>
            <person name="Tran M.T."/>
            <person name="Wright A."/>
            <person name="Seuylemezian A."/>
            <person name="Eisen J."/>
            <person name="Coil D."/>
        </authorList>
    </citation>
    <scope>NUCLEOTIDE SEQUENCE</scope>
    <source>
        <strain evidence="1">214.1.1</strain>
    </source>
</reference>
<dbReference type="AlphaFoldDB" id="A0A9X2IPB7"/>
<organism evidence="1 2">
    <name type="scientific">Halalkalibacter oceani</name>
    <dbReference type="NCBI Taxonomy" id="1653776"/>
    <lineage>
        <taxon>Bacteria</taxon>
        <taxon>Bacillati</taxon>
        <taxon>Bacillota</taxon>
        <taxon>Bacilli</taxon>
        <taxon>Bacillales</taxon>
        <taxon>Bacillaceae</taxon>
        <taxon>Halalkalibacter</taxon>
    </lineage>
</organism>
<keyword evidence="2" id="KW-1185">Reference proteome</keyword>
<name>A0A9X2IPB7_9BACI</name>
<proteinExistence type="predicted"/>
<accession>A0A9X2IPB7</accession>
<evidence type="ECO:0000313" key="1">
    <source>
        <dbReference type="EMBL" id="MCM3713363.1"/>
    </source>
</evidence>
<gene>
    <name evidence="1" type="ORF">M3202_04635</name>
</gene>
<sequence>MKLNRKIGMALCALVLLAAVFLVGTQSYFNNKEISLASDRCSELGGAPKVERNLLSLSYTFSCE</sequence>
<evidence type="ECO:0000313" key="2">
    <source>
        <dbReference type="Proteomes" id="UP001139179"/>
    </source>
</evidence>